<dbReference type="HAMAP" id="MF_02225">
    <property type="entry name" value="CoaBC"/>
    <property type="match status" value="1"/>
</dbReference>
<dbReference type="NCBIfam" id="TIGR00521">
    <property type="entry name" value="coaBC_dfp"/>
    <property type="match status" value="1"/>
</dbReference>
<proteinExistence type="inferred from homology"/>
<evidence type="ECO:0000313" key="5">
    <source>
        <dbReference type="EMBL" id="KGA21764.1"/>
    </source>
</evidence>
<dbReference type="GO" id="GO:0010181">
    <property type="term" value="F:FMN binding"/>
    <property type="evidence" value="ECO:0007669"/>
    <property type="project" value="InterPro"/>
</dbReference>
<dbReference type="GO" id="GO:0071513">
    <property type="term" value="C:phosphopantothenoylcysteine decarboxylase complex"/>
    <property type="evidence" value="ECO:0007669"/>
    <property type="project" value="TreeGrafter"/>
</dbReference>
<evidence type="ECO:0000259" key="3">
    <source>
        <dbReference type="Pfam" id="PF02441"/>
    </source>
</evidence>
<dbReference type="InterPro" id="IPR036551">
    <property type="entry name" value="Flavin_trans-like"/>
</dbReference>
<organism evidence="5">
    <name type="scientific">freshwater metagenome</name>
    <dbReference type="NCBI Taxonomy" id="449393"/>
    <lineage>
        <taxon>unclassified sequences</taxon>
        <taxon>metagenomes</taxon>
        <taxon>ecological metagenomes</taxon>
    </lineage>
</organism>
<dbReference type="SUPFAM" id="SSF102645">
    <property type="entry name" value="CoaB-like"/>
    <property type="match status" value="1"/>
</dbReference>
<dbReference type="Pfam" id="PF02441">
    <property type="entry name" value="Flavoprotein"/>
    <property type="match status" value="1"/>
</dbReference>
<keyword evidence="2" id="KW-0456">Lyase</keyword>
<dbReference type="InterPro" id="IPR005252">
    <property type="entry name" value="CoaBC"/>
</dbReference>
<dbReference type="Gene3D" id="3.40.50.1950">
    <property type="entry name" value="Flavin prenyltransferase-like"/>
    <property type="match status" value="1"/>
</dbReference>
<dbReference type="Pfam" id="PF04127">
    <property type="entry name" value="DFP"/>
    <property type="match status" value="1"/>
</dbReference>
<dbReference type="GO" id="GO:0015937">
    <property type="term" value="P:coenzyme A biosynthetic process"/>
    <property type="evidence" value="ECO:0007669"/>
    <property type="project" value="InterPro"/>
</dbReference>
<feature type="domain" description="DNA/pantothenate metabolism flavoprotein C-terminal" evidence="4">
    <location>
        <begin position="177"/>
        <end position="390"/>
    </location>
</feature>
<dbReference type="InterPro" id="IPR003382">
    <property type="entry name" value="Flavoprotein"/>
</dbReference>
<dbReference type="EMBL" id="JNSL01000001">
    <property type="protein sequence ID" value="KGA21764.1"/>
    <property type="molecule type" value="Genomic_DNA"/>
</dbReference>
<dbReference type="PANTHER" id="PTHR14359">
    <property type="entry name" value="HOMO-OLIGOMERIC FLAVIN CONTAINING CYS DECARBOXYLASE FAMILY"/>
    <property type="match status" value="1"/>
</dbReference>
<protein>
    <submittedName>
        <fullName evidence="5">Uncharacterized protein</fullName>
    </submittedName>
</protein>
<name>A0A094QHD7_9ZZZZ</name>
<dbReference type="GO" id="GO:0015941">
    <property type="term" value="P:pantothenate catabolic process"/>
    <property type="evidence" value="ECO:0007669"/>
    <property type="project" value="InterPro"/>
</dbReference>
<dbReference type="PANTHER" id="PTHR14359:SF6">
    <property type="entry name" value="PHOSPHOPANTOTHENOYLCYSTEINE DECARBOXYLASE"/>
    <property type="match status" value="1"/>
</dbReference>
<comment type="caution">
    <text evidence="5">The sequence shown here is derived from an EMBL/GenBank/DDBJ whole genome shotgun (WGS) entry which is preliminary data.</text>
</comment>
<evidence type="ECO:0000256" key="2">
    <source>
        <dbReference type="ARBA" id="ARBA00023239"/>
    </source>
</evidence>
<evidence type="ECO:0000259" key="4">
    <source>
        <dbReference type="Pfam" id="PF04127"/>
    </source>
</evidence>
<gene>
    <name evidence="5" type="ORF">GM51_0090</name>
</gene>
<dbReference type="InterPro" id="IPR007085">
    <property type="entry name" value="DNA/pantothenate-metab_flavo_C"/>
</dbReference>
<reference evidence="5" key="1">
    <citation type="submission" date="2014-06" db="EMBL/GenBank/DDBJ databases">
        <title>Key roles for freshwater Actinobacteria revealed by deep metagenomic sequencing.</title>
        <authorList>
            <person name="Ghai R."/>
            <person name="Mizuno C.M."/>
            <person name="Picazo A."/>
            <person name="Camacho A."/>
            <person name="Rodriguez-Valera F."/>
        </authorList>
    </citation>
    <scope>NUCLEOTIDE SEQUENCE</scope>
</reference>
<dbReference type="AlphaFoldDB" id="A0A094QHD7"/>
<keyword evidence="1" id="KW-0210">Decarboxylase</keyword>
<feature type="domain" description="Flavoprotein" evidence="3">
    <location>
        <begin position="2"/>
        <end position="172"/>
    </location>
</feature>
<dbReference type="SUPFAM" id="SSF52507">
    <property type="entry name" value="Homo-oligomeric flavin-containing Cys decarboxylases, HFCD"/>
    <property type="match status" value="1"/>
</dbReference>
<dbReference type="GO" id="GO:0004633">
    <property type="term" value="F:phosphopantothenoylcysteine decarboxylase activity"/>
    <property type="evidence" value="ECO:0007669"/>
    <property type="project" value="InterPro"/>
</dbReference>
<evidence type="ECO:0000256" key="1">
    <source>
        <dbReference type="ARBA" id="ARBA00022793"/>
    </source>
</evidence>
<accession>A0A094QHD7</accession>
<dbReference type="Gene3D" id="3.40.50.10300">
    <property type="entry name" value="CoaB-like"/>
    <property type="match status" value="1"/>
</dbReference>
<sequence length="393" mass="40776">MVGVTGGIAAYKSAPLIRLFSEAGHSVQVVATNNAFKFIGRTTLEALSGNPISIVDPDLFTDVDQVKHIALAKSADLVVVAPATASFIAKMTSGIADDLLTTTVLAATCPVIVAPAMHTEMWENKATTANIETLTLRGVAIVWPPVGRLTGEDSGAGRLAEPEEIFETALAALGGPLSGRRVLVTAGGTREPIDAARFIGNFSSGKQGVAFARAAKLLGADVELIAANIDDSLTSGLTTISVGSALELSQALEAKFGSYDILVMAAAVADYKPIESTSTKLKRSELGEELNLSLVANPDILAETVKKLRSSATKAVVVGFAAEASDDLESLAKVKLTAKGCDYLIANDISDGKVFGKDHTDLVLVSQSGSKSFKGSKQSVAKDVLSLIASNMK</sequence>
<dbReference type="GO" id="GO:0004632">
    <property type="term" value="F:phosphopantothenate--cysteine ligase activity"/>
    <property type="evidence" value="ECO:0007669"/>
    <property type="project" value="InterPro"/>
</dbReference>
<dbReference type="InterPro" id="IPR035929">
    <property type="entry name" value="CoaB-like_sf"/>
</dbReference>